<dbReference type="RefSeq" id="WP_183622471.1">
    <property type="nucleotide sequence ID" value="NZ_JACIDX010000002.1"/>
</dbReference>
<dbReference type="GO" id="GO:0003700">
    <property type="term" value="F:DNA-binding transcription factor activity"/>
    <property type="evidence" value="ECO:0007669"/>
    <property type="project" value="InterPro"/>
</dbReference>
<dbReference type="InterPro" id="IPR036390">
    <property type="entry name" value="WH_DNA-bd_sf"/>
</dbReference>
<feature type="domain" description="HTH marR-type" evidence="1">
    <location>
        <begin position="22"/>
        <end position="152"/>
    </location>
</feature>
<evidence type="ECO:0000313" key="2">
    <source>
        <dbReference type="EMBL" id="MBB3953651.1"/>
    </source>
</evidence>
<dbReference type="PROSITE" id="PS50995">
    <property type="entry name" value="HTH_MARR_2"/>
    <property type="match status" value="1"/>
</dbReference>
<dbReference type="EMBL" id="JACIDX010000002">
    <property type="protein sequence ID" value="MBB3953651.1"/>
    <property type="molecule type" value="Genomic_DNA"/>
</dbReference>
<accession>A0A7W6G4V6</accession>
<keyword evidence="3" id="KW-1185">Reference proteome</keyword>
<reference evidence="2 3" key="1">
    <citation type="submission" date="2020-08" db="EMBL/GenBank/DDBJ databases">
        <title>Genomic Encyclopedia of Type Strains, Phase IV (KMG-IV): sequencing the most valuable type-strain genomes for metagenomic binning, comparative biology and taxonomic classification.</title>
        <authorList>
            <person name="Goeker M."/>
        </authorList>
    </citation>
    <scope>NUCLEOTIDE SEQUENCE [LARGE SCALE GENOMIC DNA]</scope>
    <source>
        <strain evidence="2 3">DSM 27057</strain>
    </source>
</reference>
<keyword evidence="2" id="KW-0238">DNA-binding</keyword>
<evidence type="ECO:0000313" key="3">
    <source>
        <dbReference type="Proteomes" id="UP000548867"/>
    </source>
</evidence>
<dbReference type="SUPFAM" id="SSF46785">
    <property type="entry name" value="Winged helix' DNA-binding domain"/>
    <property type="match status" value="1"/>
</dbReference>
<dbReference type="AlphaFoldDB" id="A0A7W6G4V6"/>
<dbReference type="SMART" id="SM00347">
    <property type="entry name" value="HTH_MARR"/>
    <property type="match status" value="1"/>
</dbReference>
<dbReference type="InterPro" id="IPR000835">
    <property type="entry name" value="HTH_MarR-typ"/>
</dbReference>
<dbReference type="Pfam" id="PF12802">
    <property type="entry name" value="MarR_2"/>
    <property type="match status" value="1"/>
</dbReference>
<sequence>MTDQAQSAPRAASSARKVIDRHLYVPHYLVVLANGMERWQSRIYLKHFGIGINEARIITVVAHSGSLTAAEISEILVMNKSITSRSMQILEGRGLVSIGEAKRSRPIALTEEGYALHDRIVSVALAREAMLLDGFSPNEKTIVLGYLARMFSNLELANGIDPLEAERGLIDPLDRAR</sequence>
<gene>
    <name evidence="2" type="ORF">GGR38_000578</name>
</gene>
<evidence type="ECO:0000259" key="1">
    <source>
        <dbReference type="PROSITE" id="PS50995"/>
    </source>
</evidence>
<dbReference type="Gene3D" id="1.10.10.10">
    <property type="entry name" value="Winged helix-like DNA-binding domain superfamily/Winged helix DNA-binding domain"/>
    <property type="match status" value="1"/>
</dbReference>
<comment type="caution">
    <text evidence="2">The sequence shown here is derived from an EMBL/GenBank/DDBJ whole genome shotgun (WGS) entry which is preliminary data.</text>
</comment>
<proteinExistence type="predicted"/>
<dbReference type="GO" id="GO:0003677">
    <property type="term" value="F:DNA binding"/>
    <property type="evidence" value="ECO:0007669"/>
    <property type="project" value="UniProtKB-KW"/>
</dbReference>
<organism evidence="2 3">
    <name type="scientific">Novosphingobium sediminicola</name>
    <dbReference type="NCBI Taxonomy" id="563162"/>
    <lineage>
        <taxon>Bacteria</taxon>
        <taxon>Pseudomonadati</taxon>
        <taxon>Pseudomonadota</taxon>
        <taxon>Alphaproteobacteria</taxon>
        <taxon>Sphingomonadales</taxon>
        <taxon>Sphingomonadaceae</taxon>
        <taxon>Novosphingobium</taxon>
    </lineage>
</organism>
<dbReference type="InterPro" id="IPR036388">
    <property type="entry name" value="WH-like_DNA-bd_sf"/>
</dbReference>
<protein>
    <submittedName>
        <fullName evidence="2">DNA-binding MarR family transcriptional regulator</fullName>
    </submittedName>
</protein>
<name>A0A7W6G4V6_9SPHN</name>
<dbReference type="Proteomes" id="UP000548867">
    <property type="component" value="Unassembled WGS sequence"/>
</dbReference>